<proteinExistence type="predicted"/>
<sequence>MAGVPAKILLDHRKPPCAADVRHQAGRPGWTMRAGRLLIDSKKRSANMFSLAQTIGVSGIAKRELVPFMIAFVIAEMFYKLGSFALECLAFLATWYLLSYAFDGLFRRGRG</sequence>
<accession>A0A3M9X406</accession>
<keyword evidence="1" id="KW-1133">Transmembrane helix</keyword>
<dbReference type="AlphaFoldDB" id="A0A3M9X406"/>
<dbReference type="Proteomes" id="UP000275436">
    <property type="component" value="Unassembled WGS sequence"/>
</dbReference>
<evidence type="ECO:0000313" key="2">
    <source>
        <dbReference type="EMBL" id="RNJ42615.1"/>
    </source>
</evidence>
<keyword evidence="1" id="KW-0472">Membrane</keyword>
<evidence type="ECO:0000313" key="3">
    <source>
        <dbReference type="Proteomes" id="UP000275436"/>
    </source>
</evidence>
<protein>
    <submittedName>
        <fullName evidence="2">Uncharacterized protein</fullName>
    </submittedName>
</protein>
<keyword evidence="1" id="KW-0812">Transmembrane</keyword>
<gene>
    <name evidence="2" type="ORF">DNR46_28065</name>
</gene>
<evidence type="ECO:0000256" key="1">
    <source>
        <dbReference type="SAM" id="Phobius"/>
    </source>
</evidence>
<dbReference type="EMBL" id="QKOD01000010">
    <property type="protein sequence ID" value="RNJ42615.1"/>
    <property type="molecule type" value="Genomic_DNA"/>
</dbReference>
<name>A0A3M9X406_9HYPH</name>
<organism evidence="2 3">
    <name type="scientific">Mesorhizobium japonicum</name>
    <dbReference type="NCBI Taxonomy" id="2066070"/>
    <lineage>
        <taxon>Bacteria</taxon>
        <taxon>Pseudomonadati</taxon>
        <taxon>Pseudomonadota</taxon>
        <taxon>Alphaproteobacteria</taxon>
        <taxon>Hyphomicrobiales</taxon>
        <taxon>Phyllobacteriaceae</taxon>
        <taxon>Mesorhizobium</taxon>
    </lineage>
</organism>
<reference evidence="2 3" key="1">
    <citation type="journal article" date="2018" name="Mol. Plant Microbe Interact.">
        <title>Taxonomically Different Co-Microsymbionts of a Relict Legume, Oxytropis popoviana, Have Complementary Sets of Symbiotic Genes and Together Increase the Efficiency of Plant Nodulation.</title>
        <authorList>
            <person name="Safronova V."/>
            <person name="Belimov A."/>
            <person name="Sazanova A."/>
            <person name="Chirak E."/>
            <person name="Verkhozina A."/>
            <person name="Kuznetsova I."/>
            <person name="Andronov E."/>
            <person name="Puhalsky J."/>
            <person name="Tikhonovich I."/>
        </authorList>
    </citation>
    <scope>NUCLEOTIDE SEQUENCE [LARGE SCALE GENOMIC DNA]</scope>
    <source>
        <strain evidence="2 3">Opo-235</strain>
    </source>
</reference>
<feature type="transmembrane region" description="Helical" evidence="1">
    <location>
        <begin position="81"/>
        <end position="102"/>
    </location>
</feature>
<comment type="caution">
    <text evidence="2">The sequence shown here is derived from an EMBL/GenBank/DDBJ whole genome shotgun (WGS) entry which is preliminary data.</text>
</comment>